<feature type="domain" description="DUF7624" evidence="2">
    <location>
        <begin position="670"/>
        <end position="810"/>
    </location>
</feature>
<dbReference type="Proteomes" id="UP001316803">
    <property type="component" value="Unassembled WGS sequence"/>
</dbReference>
<dbReference type="InterPro" id="IPR056041">
    <property type="entry name" value="DUF7624"/>
</dbReference>
<feature type="compositionally biased region" description="Polar residues" evidence="1">
    <location>
        <begin position="104"/>
        <end position="114"/>
    </location>
</feature>
<comment type="caution">
    <text evidence="3">The sequence shown here is derived from an EMBL/GenBank/DDBJ whole genome shotgun (WGS) entry which is preliminary data.</text>
</comment>
<feature type="compositionally biased region" description="Polar residues" evidence="1">
    <location>
        <begin position="254"/>
        <end position="272"/>
    </location>
</feature>
<protein>
    <recommendedName>
        <fullName evidence="2">DUF7624 domain-containing protein</fullName>
    </recommendedName>
</protein>
<feature type="compositionally biased region" description="Low complexity" evidence="1">
    <location>
        <begin position="193"/>
        <end position="213"/>
    </location>
</feature>
<dbReference type="Pfam" id="PF24616">
    <property type="entry name" value="DUF7624"/>
    <property type="match status" value="1"/>
</dbReference>
<sequence length="857" mass="94335">MAAVKPPHSAQALFPRSFSPVPDSPWPNSALTPSSNAAYQNMFPQNKSNLSATPGPEEATTPSDITAPSPSTSETSTVFTDVDGEEEPRSAQPDEERAIDVEPSSATSVKSAASNLKIDTAPLNPAQRLEEDEPPQSVIHIPSSFGRWQAQGGNKAASLLAQSHRNRRSLSQSSTTSGPSTADQPLTTPIPRPSTAASDTTTTTESTVPSESTLRPETESQSADEANSQFYDNQMPPSPLMTQVPTAKDWASTPRAQTRQELSFSRPGSSLASGVDPPVQWTLVDRRTGIREGDDVEESERFTTDASADELDHLPRRRSLHRRSDGDIEALEVALAECWTLCNTLASLSNRHRDRLFLSSSSTKGDMHEKAWKSCWKLCQNLYETRDVNAVGSTKNTLSLCREFCQSLFEVRIRKDEAADSVLRVSFELNNHLFNTHDRTLPDAFRERTLDFYITLCHRLMKQKSKMAAESDSLLRACWTLAEMLFSLRQSKRENRKPDQELLGSAMQACWELCDLFREGWTQIRPDRGTPRATQTTFSQAFQLARRAGYIEDQHTLKFSPETPTTIFDDTTTISPEEAPIPTISVMDHGVPQSAKSTASAPPAFPRPNTTQRMSRQTMMQRQQQNRWASINEVVSEEEAPSRPTSAMSQSSRASSTHMSITSLTSSQNTIRTPSEDPSLTLLKALFVRAAVQTGRGFSPDPRNQGGRDAVHTSLPHFARSLPDTAFGTQVWQKTLLENYKKAVAQDSTFKHLGTSATTIGVGPDPEKGKEEIAQVLKGMVDNTIGWAWLRDLFRYGYGAYIDEVISKTNKEPPAPTEARPRALPGNSGRSNSVGSGKTLPANGNGNEGKKVSPPRR</sequence>
<feature type="compositionally biased region" description="Low complexity" evidence="1">
    <location>
        <begin position="169"/>
        <end position="181"/>
    </location>
</feature>
<feature type="region of interest" description="Disordered" evidence="1">
    <location>
        <begin position="1"/>
        <end position="277"/>
    </location>
</feature>
<proteinExistence type="predicted"/>
<feature type="region of interest" description="Disordered" evidence="1">
    <location>
        <begin position="636"/>
        <end position="657"/>
    </location>
</feature>
<gene>
    <name evidence="3" type="ORF">OHC33_008192</name>
</gene>
<dbReference type="EMBL" id="JAKLMC020000024">
    <property type="protein sequence ID" value="KAK5950809.1"/>
    <property type="molecule type" value="Genomic_DNA"/>
</dbReference>
<feature type="compositionally biased region" description="Low complexity" evidence="1">
    <location>
        <begin position="645"/>
        <end position="657"/>
    </location>
</feature>
<feature type="compositionally biased region" description="Low complexity" evidence="1">
    <location>
        <begin position="822"/>
        <end position="837"/>
    </location>
</feature>
<organism evidence="3 4">
    <name type="scientific">Knufia fluminis</name>
    <dbReference type="NCBI Taxonomy" id="191047"/>
    <lineage>
        <taxon>Eukaryota</taxon>
        <taxon>Fungi</taxon>
        <taxon>Dikarya</taxon>
        <taxon>Ascomycota</taxon>
        <taxon>Pezizomycotina</taxon>
        <taxon>Eurotiomycetes</taxon>
        <taxon>Chaetothyriomycetidae</taxon>
        <taxon>Chaetothyriales</taxon>
        <taxon>Trichomeriaceae</taxon>
        <taxon>Knufia</taxon>
    </lineage>
</organism>
<name>A0AAN8I3X2_9EURO</name>
<reference evidence="3 4" key="1">
    <citation type="submission" date="2022-12" db="EMBL/GenBank/DDBJ databases">
        <title>Genomic features and morphological characterization of a novel Knufia sp. strain isolated from spacecraft assembly facility.</title>
        <authorList>
            <person name="Teixeira M."/>
            <person name="Chander A.M."/>
            <person name="Stajich J.E."/>
            <person name="Venkateswaran K."/>
        </authorList>
    </citation>
    <scope>NUCLEOTIDE SEQUENCE [LARGE SCALE GENOMIC DNA]</scope>
    <source>
        <strain evidence="3 4">FJI-L2-BK-P2</strain>
    </source>
</reference>
<keyword evidence="4" id="KW-1185">Reference proteome</keyword>
<evidence type="ECO:0000313" key="3">
    <source>
        <dbReference type="EMBL" id="KAK5950809.1"/>
    </source>
</evidence>
<dbReference type="AlphaFoldDB" id="A0AAN8I3X2"/>
<evidence type="ECO:0000313" key="4">
    <source>
        <dbReference type="Proteomes" id="UP001316803"/>
    </source>
</evidence>
<feature type="compositionally biased region" description="Polar residues" evidence="1">
    <location>
        <begin position="219"/>
        <end position="232"/>
    </location>
</feature>
<feature type="compositionally biased region" description="Basic and acidic residues" evidence="1">
    <location>
        <begin position="87"/>
        <end position="100"/>
    </location>
</feature>
<feature type="compositionally biased region" description="Low complexity" evidence="1">
    <location>
        <begin position="66"/>
        <end position="77"/>
    </location>
</feature>
<evidence type="ECO:0000256" key="1">
    <source>
        <dbReference type="SAM" id="MobiDB-lite"/>
    </source>
</evidence>
<feature type="region of interest" description="Disordered" evidence="1">
    <location>
        <begin position="810"/>
        <end position="857"/>
    </location>
</feature>
<feature type="compositionally biased region" description="Polar residues" evidence="1">
    <location>
        <begin position="26"/>
        <end position="52"/>
    </location>
</feature>
<evidence type="ECO:0000259" key="2">
    <source>
        <dbReference type="Pfam" id="PF24616"/>
    </source>
</evidence>
<accession>A0AAN8I3X2</accession>